<dbReference type="AlphaFoldDB" id="A0A0B7FCW2"/>
<evidence type="ECO:0000313" key="1">
    <source>
        <dbReference type="EMBL" id="CEL54744.1"/>
    </source>
</evidence>
<proteinExistence type="predicted"/>
<dbReference type="InterPro" id="IPR035992">
    <property type="entry name" value="Ricin_B-like_lectins"/>
</dbReference>
<protein>
    <recommendedName>
        <fullName evidence="3">Ricin B lectin domain-containing protein</fullName>
    </recommendedName>
</protein>
<name>A0A0B7FCW2_THACB</name>
<organism evidence="1 2">
    <name type="scientific">Thanatephorus cucumeris (strain AG1-IB / isolate 7/3/14)</name>
    <name type="common">Lettuce bottom rot fungus</name>
    <name type="synonym">Rhizoctonia solani</name>
    <dbReference type="NCBI Taxonomy" id="1108050"/>
    <lineage>
        <taxon>Eukaryota</taxon>
        <taxon>Fungi</taxon>
        <taxon>Dikarya</taxon>
        <taxon>Basidiomycota</taxon>
        <taxon>Agaricomycotina</taxon>
        <taxon>Agaricomycetes</taxon>
        <taxon>Cantharellales</taxon>
        <taxon>Ceratobasidiaceae</taxon>
        <taxon>Rhizoctonia</taxon>
        <taxon>Rhizoctonia solani AG-1</taxon>
    </lineage>
</organism>
<reference evidence="1 2" key="1">
    <citation type="submission" date="2014-11" db="EMBL/GenBank/DDBJ databases">
        <authorList>
            <person name="Wibberg Daniel"/>
        </authorList>
    </citation>
    <scope>NUCLEOTIDE SEQUENCE [LARGE SCALE GENOMIC DNA]</scope>
    <source>
        <strain evidence="1">Rhizoctonia solani AG1-IB 7/3/14</strain>
    </source>
</reference>
<evidence type="ECO:0000313" key="2">
    <source>
        <dbReference type="Proteomes" id="UP000059188"/>
    </source>
</evidence>
<dbReference type="SUPFAM" id="SSF50370">
    <property type="entry name" value="Ricin B-like lectins"/>
    <property type="match status" value="1"/>
</dbReference>
<keyword evidence="2" id="KW-1185">Reference proteome</keyword>
<evidence type="ECO:0008006" key="3">
    <source>
        <dbReference type="Google" id="ProtNLM"/>
    </source>
</evidence>
<sequence>MDLDAVSKKVVGHQANGNKSQEWHLRPTAVGTCMAIKTLDGGMTGVLDLRQDAVLECSTVYDLDYMLTIIRADKGFWLAPLSNPYLVYDLRAANPADGTEICLWPKNDLDHQKWYFDPATCTLEPLERNIDGGETAVLDTGFWVARVPLAKHVQFPTSGQISTYTYSTRSRDRENVSIAMDDKRET</sequence>
<dbReference type="Proteomes" id="UP000059188">
    <property type="component" value="Unassembled WGS sequence"/>
</dbReference>
<gene>
    <name evidence="1" type="ORF">RSOLAG1IB_07278</name>
</gene>
<dbReference type="Gene3D" id="2.80.10.50">
    <property type="match status" value="1"/>
</dbReference>
<accession>A0A0B7FCW2</accession>
<dbReference type="EMBL" id="LN679117">
    <property type="protein sequence ID" value="CEL54744.1"/>
    <property type="molecule type" value="Genomic_DNA"/>
</dbReference>